<dbReference type="Pfam" id="PF00268">
    <property type="entry name" value="Ribonuc_red_sm"/>
    <property type="match status" value="1"/>
</dbReference>
<dbReference type="EMBL" id="KZ293506">
    <property type="protein sequence ID" value="PBK59366.1"/>
    <property type="molecule type" value="Genomic_DNA"/>
</dbReference>
<dbReference type="Gene3D" id="1.10.620.20">
    <property type="entry name" value="Ribonucleotide Reductase, subunit A"/>
    <property type="match status" value="1"/>
</dbReference>
<sequence length="402" mass="45761">MTLFDNVSPTCLTASLAFILGWFGRKIARYARLETIRVLCFIGELSWARLHLPAAADVRDFTPSKLPYMRTTLSLPNGDSSEPLLAPTADRLIIFPLKDSEIWDFYKLHEASFWTAEEIDFATDVTDWTTKLSLSERALFSMILAFFASADSIVNENLLQHFSSEVQLPEARYFYTFQAAMENIHSEVYSATIQTVIRDEAERLRLFNGISEYPCVAAKASWALHWAQSTASFPQRLVAFAAVEGIFFSGSFAAIYWLKRRGVMPGLCFSNELICRDEGLHTDFACFLYTRLRSKLLTDDIARILTEACSIEKAFWTDIMPSDLLGMNAVLMHQYIEFVTDRLLVALGCAKLYCVGNPFPFMDMISLRGKTNFFERRNAEYALANVGQKDENFRKLVFDADF</sequence>
<dbReference type="GO" id="GO:0016491">
    <property type="term" value="F:oxidoreductase activity"/>
    <property type="evidence" value="ECO:0007669"/>
    <property type="project" value="InterPro"/>
</dbReference>
<proteinExistence type="inferred from homology"/>
<name>A0A2H3B8J8_9AGAR</name>
<dbReference type="InterPro" id="IPR012348">
    <property type="entry name" value="RNR-like"/>
</dbReference>
<dbReference type="InterPro" id="IPR000358">
    <property type="entry name" value="RNR_small_fam"/>
</dbReference>
<dbReference type="CDD" id="cd01049">
    <property type="entry name" value="RNRR2"/>
    <property type="match status" value="1"/>
</dbReference>
<accession>A0A2H3B8J8</accession>
<gene>
    <name evidence="2" type="ORF">ARMSODRAFT_1090823</name>
</gene>
<organism evidence="2 3">
    <name type="scientific">Armillaria solidipes</name>
    <dbReference type="NCBI Taxonomy" id="1076256"/>
    <lineage>
        <taxon>Eukaryota</taxon>
        <taxon>Fungi</taxon>
        <taxon>Dikarya</taxon>
        <taxon>Basidiomycota</taxon>
        <taxon>Agaricomycotina</taxon>
        <taxon>Agaricomycetes</taxon>
        <taxon>Agaricomycetidae</taxon>
        <taxon>Agaricales</taxon>
        <taxon>Marasmiineae</taxon>
        <taxon>Physalacriaceae</taxon>
        <taxon>Armillaria</taxon>
    </lineage>
</organism>
<evidence type="ECO:0000313" key="3">
    <source>
        <dbReference type="Proteomes" id="UP000218334"/>
    </source>
</evidence>
<dbReference type="GO" id="GO:0009263">
    <property type="term" value="P:deoxyribonucleotide biosynthetic process"/>
    <property type="evidence" value="ECO:0007669"/>
    <property type="project" value="InterPro"/>
</dbReference>
<dbReference type="AlphaFoldDB" id="A0A2H3B8J8"/>
<protein>
    <submittedName>
        <fullName evidence="2">Ribonucleoside-diphosphate reductase</fullName>
    </submittedName>
</protein>
<dbReference type="Proteomes" id="UP000218334">
    <property type="component" value="Unassembled WGS sequence"/>
</dbReference>
<comment type="similarity">
    <text evidence="1">Belongs to the ribonucleoside diphosphate reductase small chain family.</text>
</comment>
<dbReference type="PANTHER" id="PTHR23409">
    <property type="entry name" value="RIBONUCLEOSIDE-DIPHOSPHATE REDUCTASE SMALL CHAIN"/>
    <property type="match status" value="1"/>
</dbReference>
<reference evidence="3" key="1">
    <citation type="journal article" date="2017" name="Nat. Ecol. Evol.">
        <title>Genome expansion and lineage-specific genetic innovations in the forest pathogenic fungi Armillaria.</title>
        <authorList>
            <person name="Sipos G."/>
            <person name="Prasanna A.N."/>
            <person name="Walter M.C."/>
            <person name="O'Connor E."/>
            <person name="Balint B."/>
            <person name="Krizsan K."/>
            <person name="Kiss B."/>
            <person name="Hess J."/>
            <person name="Varga T."/>
            <person name="Slot J."/>
            <person name="Riley R."/>
            <person name="Boka B."/>
            <person name="Rigling D."/>
            <person name="Barry K."/>
            <person name="Lee J."/>
            <person name="Mihaltcheva S."/>
            <person name="LaButti K."/>
            <person name="Lipzen A."/>
            <person name="Waldron R."/>
            <person name="Moloney N.M."/>
            <person name="Sperisen C."/>
            <person name="Kredics L."/>
            <person name="Vagvoelgyi C."/>
            <person name="Patrignani A."/>
            <person name="Fitzpatrick D."/>
            <person name="Nagy I."/>
            <person name="Doyle S."/>
            <person name="Anderson J.B."/>
            <person name="Grigoriev I.V."/>
            <person name="Gueldener U."/>
            <person name="Muensterkoetter M."/>
            <person name="Nagy L.G."/>
        </authorList>
    </citation>
    <scope>NUCLEOTIDE SEQUENCE [LARGE SCALE GENOMIC DNA]</scope>
    <source>
        <strain evidence="3">28-4</strain>
    </source>
</reference>
<dbReference type="PANTHER" id="PTHR23409:SF18">
    <property type="entry name" value="RIBONUCLEOSIDE-DIPHOSPHATE REDUCTASE SUBUNIT M2"/>
    <property type="match status" value="1"/>
</dbReference>
<evidence type="ECO:0000313" key="2">
    <source>
        <dbReference type="EMBL" id="PBK59366.1"/>
    </source>
</evidence>
<dbReference type="STRING" id="1076256.A0A2H3B8J8"/>
<dbReference type="SUPFAM" id="SSF47240">
    <property type="entry name" value="Ferritin-like"/>
    <property type="match status" value="1"/>
</dbReference>
<keyword evidence="3" id="KW-1185">Reference proteome</keyword>
<dbReference type="InterPro" id="IPR033909">
    <property type="entry name" value="RNR_small"/>
</dbReference>
<evidence type="ECO:0000256" key="1">
    <source>
        <dbReference type="ARBA" id="ARBA00009303"/>
    </source>
</evidence>
<dbReference type="InterPro" id="IPR009078">
    <property type="entry name" value="Ferritin-like_SF"/>
</dbReference>